<comment type="caution">
    <text evidence="1">The sequence shown here is derived from an EMBL/GenBank/DDBJ whole genome shotgun (WGS) entry which is preliminary data.</text>
</comment>
<reference evidence="1" key="1">
    <citation type="submission" date="2022-06" db="EMBL/GenBank/DDBJ databases">
        <title>Aquibacillus sp. a new bacterium isolated from soil saline samples.</title>
        <authorList>
            <person name="Galisteo C."/>
            <person name="De La Haba R."/>
            <person name="Sanchez-Porro C."/>
            <person name="Ventosa A."/>
        </authorList>
    </citation>
    <scope>NUCLEOTIDE SEQUENCE</scope>
    <source>
        <strain evidence="1">3ASR75-54</strain>
    </source>
</reference>
<accession>A0A9X3WF69</accession>
<dbReference type="EMBL" id="JAMQKC010000042">
    <property type="protein sequence ID" value="MDC3418697.1"/>
    <property type="molecule type" value="Genomic_DNA"/>
</dbReference>
<dbReference type="AlphaFoldDB" id="A0A9X3WF69"/>
<evidence type="ECO:0000313" key="1">
    <source>
        <dbReference type="EMBL" id="MDC3418697.1"/>
    </source>
</evidence>
<dbReference type="Proteomes" id="UP001145069">
    <property type="component" value="Unassembled WGS sequence"/>
</dbReference>
<sequence>MITDIILGDKIEVCIRKLKKSDVYKYNLFAKNGWFKWNTIFDEEENQVFGMFLIGKDDLQGVIAIQEHKENQLIHIELMEAAPVNRLDHPERKYTGVGKNLLCFAIYQSFELGYDGYIGLSAKRNFNDRYYLKLGAIQARGGIPPYFYLPTRSSIKLVHDYMPGGVQWCRS</sequence>
<organism evidence="1 2">
    <name type="scientific">Aquibacillus salsiterrae</name>
    <dbReference type="NCBI Taxonomy" id="2950439"/>
    <lineage>
        <taxon>Bacteria</taxon>
        <taxon>Bacillati</taxon>
        <taxon>Bacillota</taxon>
        <taxon>Bacilli</taxon>
        <taxon>Bacillales</taxon>
        <taxon>Bacillaceae</taxon>
        <taxon>Aquibacillus</taxon>
    </lineage>
</organism>
<protein>
    <submittedName>
        <fullName evidence="1">Uncharacterized protein</fullName>
    </submittedName>
</protein>
<keyword evidence="2" id="KW-1185">Reference proteome</keyword>
<dbReference type="RefSeq" id="WP_272447793.1">
    <property type="nucleotide sequence ID" value="NZ_JAMQKC010000042.1"/>
</dbReference>
<gene>
    <name evidence="1" type="ORF">NC799_17785</name>
</gene>
<name>A0A9X3WF69_9BACI</name>
<proteinExistence type="predicted"/>
<evidence type="ECO:0000313" key="2">
    <source>
        <dbReference type="Proteomes" id="UP001145069"/>
    </source>
</evidence>